<feature type="transmembrane region" description="Helical" evidence="2">
    <location>
        <begin position="146"/>
        <end position="168"/>
    </location>
</feature>
<keyword evidence="2" id="KW-0812">Transmembrane</keyword>
<dbReference type="PANTHER" id="PTHR14969">
    <property type="entry name" value="SPHINGOSINE-1-PHOSPHATE PHOSPHOHYDROLASE"/>
    <property type="match status" value="1"/>
</dbReference>
<dbReference type="InterPro" id="IPR036938">
    <property type="entry name" value="PAP2/HPO_sf"/>
</dbReference>
<feature type="transmembrane region" description="Helical" evidence="2">
    <location>
        <begin position="216"/>
        <end position="237"/>
    </location>
</feature>
<evidence type="ECO:0000256" key="2">
    <source>
        <dbReference type="SAM" id="Phobius"/>
    </source>
</evidence>
<proteinExistence type="predicted"/>
<dbReference type="Proteomes" id="UP000662111">
    <property type="component" value="Unassembled WGS sequence"/>
</dbReference>
<name>A0ABQ2FCF9_9MICO</name>
<feature type="transmembrane region" description="Helical" evidence="2">
    <location>
        <begin position="188"/>
        <end position="209"/>
    </location>
</feature>
<dbReference type="CDD" id="cd03392">
    <property type="entry name" value="PAP2_like_2"/>
    <property type="match status" value="1"/>
</dbReference>
<feature type="region of interest" description="Disordered" evidence="1">
    <location>
        <begin position="273"/>
        <end position="306"/>
    </location>
</feature>
<reference evidence="5" key="1">
    <citation type="journal article" date="2019" name="Int. J. Syst. Evol. Microbiol.">
        <title>The Global Catalogue of Microorganisms (GCM) 10K type strain sequencing project: providing services to taxonomists for standard genome sequencing and annotation.</title>
        <authorList>
            <consortium name="The Broad Institute Genomics Platform"/>
            <consortium name="The Broad Institute Genome Sequencing Center for Infectious Disease"/>
            <person name="Wu L."/>
            <person name="Ma J."/>
        </authorList>
    </citation>
    <scope>NUCLEOTIDE SEQUENCE [LARGE SCALE GENOMIC DNA]</scope>
    <source>
        <strain evidence="5">CGMCC 1.5362</strain>
    </source>
</reference>
<comment type="caution">
    <text evidence="4">The sequence shown here is derived from an EMBL/GenBank/DDBJ whole genome shotgun (WGS) entry which is preliminary data.</text>
</comment>
<dbReference type="Gene3D" id="1.20.144.10">
    <property type="entry name" value="Phosphatidic acid phosphatase type 2/haloperoxidase"/>
    <property type="match status" value="1"/>
</dbReference>
<evidence type="ECO:0000313" key="4">
    <source>
        <dbReference type="EMBL" id="GGK83465.1"/>
    </source>
</evidence>
<keyword evidence="2" id="KW-1133">Transmembrane helix</keyword>
<evidence type="ECO:0000256" key="1">
    <source>
        <dbReference type="SAM" id="MobiDB-lite"/>
    </source>
</evidence>
<protein>
    <recommendedName>
        <fullName evidence="3">Phosphatidic acid phosphatase type 2/haloperoxidase domain-containing protein</fullName>
    </recommendedName>
</protein>
<dbReference type="Pfam" id="PF01569">
    <property type="entry name" value="PAP2"/>
    <property type="match status" value="1"/>
</dbReference>
<feature type="transmembrane region" description="Helical" evidence="2">
    <location>
        <begin position="59"/>
        <end position="78"/>
    </location>
</feature>
<dbReference type="RefSeq" id="WP_022920013.1">
    <property type="nucleotide sequence ID" value="NZ_BMLB01000008.1"/>
</dbReference>
<gene>
    <name evidence="4" type="ORF">GCM10011509_34860</name>
</gene>
<dbReference type="PANTHER" id="PTHR14969:SF13">
    <property type="entry name" value="AT30094P"/>
    <property type="match status" value="1"/>
</dbReference>
<feature type="transmembrane region" description="Helical" evidence="2">
    <location>
        <begin position="120"/>
        <end position="139"/>
    </location>
</feature>
<dbReference type="SMART" id="SM00014">
    <property type="entry name" value="acidPPc"/>
    <property type="match status" value="1"/>
</dbReference>
<evidence type="ECO:0000259" key="3">
    <source>
        <dbReference type="SMART" id="SM00014"/>
    </source>
</evidence>
<organism evidence="4 5">
    <name type="scientific">Ornithinimicrobium pekingense</name>
    <dbReference type="NCBI Taxonomy" id="384677"/>
    <lineage>
        <taxon>Bacteria</taxon>
        <taxon>Bacillati</taxon>
        <taxon>Actinomycetota</taxon>
        <taxon>Actinomycetes</taxon>
        <taxon>Micrococcales</taxon>
        <taxon>Ornithinimicrobiaceae</taxon>
        <taxon>Ornithinimicrobium</taxon>
    </lineage>
</organism>
<feature type="domain" description="Phosphatidic acid phosphatase type 2/haloperoxidase" evidence="3">
    <location>
        <begin position="147"/>
        <end position="261"/>
    </location>
</feature>
<evidence type="ECO:0000313" key="5">
    <source>
        <dbReference type="Proteomes" id="UP000662111"/>
    </source>
</evidence>
<keyword evidence="2" id="KW-0472">Membrane</keyword>
<sequence>MGATDGRRASRAVDEGVRGELAEDRHLGGRDLTRWSSRPGRWLAWLAEQLGRVLGSRQTLVLVLALGASVAALMTWLASETYEAVVDADGVALLDEPLLEASVDLRSGWLDSSVTAFTDVGGVVGMPVLALSVMTLLAVRRRSWTPVILIVAAGTGSLLMTVAGKDLVGRARPPLSSAVPPFEHSPSFPSGHTLNAVVIAGVVAYLLLLRQRSGRARVLTVVVAALFALAMGLSRVFLGHHWFTDVVAAWGLGLAWLAVVVTAHRLYLTARERTGAQEPSSRGSAGADHEPAGGLTTARSGDGETA</sequence>
<dbReference type="InterPro" id="IPR000326">
    <property type="entry name" value="PAP2/HPO"/>
</dbReference>
<accession>A0ABQ2FCF9</accession>
<keyword evidence="5" id="KW-1185">Reference proteome</keyword>
<feature type="transmembrane region" description="Helical" evidence="2">
    <location>
        <begin position="249"/>
        <end position="268"/>
    </location>
</feature>
<dbReference type="EMBL" id="BMLB01000008">
    <property type="protein sequence ID" value="GGK83465.1"/>
    <property type="molecule type" value="Genomic_DNA"/>
</dbReference>
<dbReference type="SUPFAM" id="SSF48317">
    <property type="entry name" value="Acid phosphatase/Vanadium-dependent haloperoxidase"/>
    <property type="match status" value="1"/>
</dbReference>